<gene>
    <name evidence="5" type="primary">fmt</name>
    <name evidence="8" type="ORF">H8702_00365</name>
</gene>
<reference evidence="8" key="1">
    <citation type="submission" date="2020-08" db="EMBL/GenBank/DDBJ databases">
        <title>Genome public.</title>
        <authorList>
            <person name="Liu C."/>
            <person name="Sun Q."/>
        </authorList>
    </citation>
    <scope>NUCLEOTIDE SEQUENCE</scope>
    <source>
        <strain evidence="8">NSJ-15</strain>
    </source>
</reference>
<evidence type="ECO:0000256" key="1">
    <source>
        <dbReference type="ARBA" id="ARBA00010699"/>
    </source>
</evidence>
<name>A0A8J6PCN7_9FIRM</name>
<dbReference type="Pfam" id="PF00551">
    <property type="entry name" value="Formyl_trans_N"/>
    <property type="match status" value="1"/>
</dbReference>
<dbReference type="Gene3D" id="3.40.50.12230">
    <property type="match status" value="1"/>
</dbReference>
<dbReference type="InterPro" id="IPR005794">
    <property type="entry name" value="Fmt"/>
</dbReference>
<evidence type="ECO:0000256" key="2">
    <source>
        <dbReference type="ARBA" id="ARBA00012261"/>
    </source>
</evidence>
<dbReference type="HAMAP" id="MF_00182">
    <property type="entry name" value="Formyl_trans"/>
    <property type="match status" value="1"/>
</dbReference>
<dbReference type="AlphaFoldDB" id="A0A8J6PCN7"/>
<dbReference type="SUPFAM" id="SSF50486">
    <property type="entry name" value="FMT C-terminal domain-like"/>
    <property type="match status" value="1"/>
</dbReference>
<comment type="caution">
    <text evidence="8">The sequence shown here is derived from an EMBL/GenBank/DDBJ whole genome shotgun (WGS) entry which is preliminary data.</text>
</comment>
<dbReference type="GO" id="GO:0004479">
    <property type="term" value="F:methionyl-tRNA formyltransferase activity"/>
    <property type="evidence" value="ECO:0007669"/>
    <property type="project" value="UniProtKB-UniRule"/>
</dbReference>
<proteinExistence type="inferred from homology"/>
<dbReference type="EC" id="2.1.2.9" evidence="2 5"/>
<dbReference type="Proteomes" id="UP000632659">
    <property type="component" value="Unassembled WGS sequence"/>
</dbReference>
<evidence type="ECO:0000256" key="5">
    <source>
        <dbReference type="HAMAP-Rule" id="MF_00182"/>
    </source>
</evidence>
<dbReference type="InterPro" id="IPR044135">
    <property type="entry name" value="Met-tRNA-FMT_C"/>
</dbReference>
<evidence type="ECO:0000256" key="3">
    <source>
        <dbReference type="ARBA" id="ARBA00022679"/>
    </source>
</evidence>
<dbReference type="PANTHER" id="PTHR11138">
    <property type="entry name" value="METHIONYL-TRNA FORMYLTRANSFERASE"/>
    <property type="match status" value="1"/>
</dbReference>
<comment type="function">
    <text evidence="5">Attaches a formyl group to the free amino group of methionyl-tRNA(fMet). The formyl group appears to play a dual role in the initiator identity of N-formylmethionyl-tRNA by promoting its recognition by IF2 and preventing the misappropriation of this tRNA by the elongation apparatus.</text>
</comment>
<dbReference type="RefSeq" id="WP_187536109.1">
    <property type="nucleotide sequence ID" value="NZ_JACRTL010000001.1"/>
</dbReference>
<dbReference type="InterPro" id="IPR036477">
    <property type="entry name" value="Formyl_transf_N_sf"/>
</dbReference>
<keyword evidence="4 5" id="KW-0648">Protein biosynthesis</keyword>
<dbReference type="InterPro" id="IPR041711">
    <property type="entry name" value="Met-tRNA-FMT_N"/>
</dbReference>
<comment type="similarity">
    <text evidence="1 5">Belongs to the Fmt family.</text>
</comment>
<dbReference type="InterPro" id="IPR005793">
    <property type="entry name" value="Formyl_trans_C"/>
</dbReference>
<evidence type="ECO:0000259" key="6">
    <source>
        <dbReference type="Pfam" id="PF00551"/>
    </source>
</evidence>
<keyword evidence="9" id="KW-1185">Reference proteome</keyword>
<dbReference type="InterPro" id="IPR011034">
    <property type="entry name" value="Formyl_transferase-like_C_sf"/>
</dbReference>
<evidence type="ECO:0000256" key="4">
    <source>
        <dbReference type="ARBA" id="ARBA00022917"/>
    </source>
</evidence>
<dbReference type="InterPro" id="IPR002376">
    <property type="entry name" value="Formyl_transf_N"/>
</dbReference>
<dbReference type="CDD" id="cd08646">
    <property type="entry name" value="FMT_core_Met-tRNA-FMT_N"/>
    <property type="match status" value="1"/>
</dbReference>
<protein>
    <recommendedName>
        <fullName evidence="2 5">Methionyl-tRNA formyltransferase</fullName>
        <ecNumber evidence="2 5">2.1.2.9</ecNumber>
    </recommendedName>
</protein>
<dbReference type="CDD" id="cd08704">
    <property type="entry name" value="Met_tRNA_FMT_C"/>
    <property type="match status" value="1"/>
</dbReference>
<evidence type="ECO:0000259" key="7">
    <source>
        <dbReference type="Pfam" id="PF02911"/>
    </source>
</evidence>
<dbReference type="GO" id="GO:0005829">
    <property type="term" value="C:cytosol"/>
    <property type="evidence" value="ECO:0007669"/>
    <property type="project" value="TreeGrafter"/>
</dbReference>
<dbReference type="Pfam" id="PF02911">
    <property type="entry name" value="Formyl_trans_C"/>
    <property type="match status" value="1"/>
</dbReference>
<accession>A0A8J6PCN7</accession>
<evidence type="ECO:0000313" key="8">
    <source>
        <dbReference type="EMBL" id="MBC8609572.1"/>
    </source>
</evidence>
<organism evidence="8 9">
    <name type="scientific">Massiliimalia timonensis</name>
    <dbReference type="NCBI Taxonomy" id="1987501"/>
    <lineage>
        <taxon>Bacteria</taxon>
        <taxon>Bacillati</taxon>
        <taxon>Bacillota</taxon>
        <taxon>Clostridia</taxon>
        <taxon>Eubacteriales</taxon>
        <taxon>Oscillospiraceae</taxon>
        <taxon>Massiliimalia</taxon>
    </lineage>
</organism>
<dbReference type="EMBL" id="JACRTL010000001">
    <property type="protein sequence ID" value="MBC8609572.1"/>
    <property type="molecule type" value="Genomic_DNA"/>
</dbReference>
<feature type="domain" description="Formyl transferase C-terminal" evidence="7">
    <location>
        <begin position="204"/>
        <end position="299"/>
    </location>
</feature>
<feature type="domain" description="Formyl transferase N-terminal" evidence="6">
    <location>
        <begin position="1"/>
        <end position="179"/>
    </location>
</feature>
<keyword evidence="3 5" id="KW-0808">Transferase</keyword>
<comment type="catalytic activity">
    <reaction evidence="5">
        <text>L-methionyl-tRNA(fMet) + (6R)-10-formyltetrahydrofolate = N-formyl-L-methionyl-tRNA(fMet) + (6S)-5,6,7,8-tetrahydrofolate + H(+)</text>
        <dbReference type="Rhea" id="RHEA:24380"/>
        <dbReference type="Rhea" id="RHEA-COMP:9952"/>
        <dbReference type="Rhea" id="RHEA-COMP:9953"/>
        <dbReference type="ChEBI" id="CHEBI:15378"/>
        <dbReference type="ChEBI" id="CHEBI:57453"/>
        <dbReference type="ChEBI" id="CHEBI:78530"/>
        <dbReference type="ChEBI" id="CHEBI:78844"/>
        <dbReference type="ChEBI" id="CHEBI:195366"/>
        <dbReference type="EC" id="2.1.2.9"/>
    </reaction>
</comment>
<feature type="binding site" evidence="5">
    <location>
        <begin position="109"/>
        <end position="112"/>
    </location>
    <ligand>
        <name>(6S)-5,6,7,8-tetrahydrofolate</name>
        <dbReference type="ChEBI" id="CHEBI:57453"/>
    </ligand>
</feature>
<sequence length="309" mass="33260">MRIVFMGTPDFAVPCLQALLEASYDVVGVFTQPDKPKGRGHKVLPPPVKELALKQGIPVYQPVSLKTEESLAQLTGLAPDLIVVVAYGKILPKAVLELPRLGCINVHASLLPKYRGAGPIQWSVLNGETVTGVTTMYMAQGLDTGDMLLKQETPIGENETASELHDRLSAIGASVLLDTLWALKEGKLSPQKQDDALATHAPMLSKELSLLDFHKPAQMVHNQIRGLSSWPCAATTLHGKRLKVYRSELAPGKQAEPGTVLSGKQLVVACGDGGAVHLTEVQFEGSKRMKSEDFLRGHRVEPGTVLGAE</sequence>
<dbReference type="NCBIfam" id="TIGR00460">
    <property type="entry name" value="fmt"/>
    <property type="match status" value="1"/>
</dbReference>
<dbReference type="FunFam" id="3.40.50.12230:FF:000001">
    <property type="entry name" value="Methionyl-tRNA formyltransferase"/>
    <property type="match status" value="1"/>
</dbReference>
<dbReference type="SUPFAM" id="SSF53328">
    <property type="entry name" value="Formyltransferase"/>
    <property type="match status" value="1"/>
</dbReference>
<evidence type="ECO:0000313" key="9">
    <source>
        <dbReference type="Proteomes" id="UP000632659"/>
    </source>
</evidence>
<dbReference type="PANTHER" id="PTHR11138:SF5">
    <property type="entry name" value="METHIONYL-TRNA FORMYLTRANSFERASE, MITOCHONDRIAL"/>
    <property type="match status" value="1"/>
</dbReference>